<dbReference type="AlphaFoldDB" id="A0A2U3K1N5"/>
<accession>A0A2U3K1N5</accession>
<evidence type="ECO:0000313" key="2">
    <source>
        <dbReference type="Proteomes" id="UP000238701"/>
    </source>
</evidence>
<reference evidence="2" key="1">
    <citation type="submission" date="2018-02" db="EMBL/GenBank/DDBJ databases">
        <authorList>
            <person name="Hausmann B."/>
        </authorList>
    </citation>
    <scope>NUCLEOTIDE SEQUENCE [LARGE SCALE GENOMIC DNA]</scope>
    <source>
        <strain evidence="2">Peat soil MAG SbA1</strain>
    </source>
</reference>
<dbReference type="InterPro" id="IPR044054">
    <property type="entry name" value="Rv0078B"/>
</dbReference>
<evidence type="ECO:0000313" key="1">
    <source>
        <dbReference type="EMBL" id="SPF33450.1"/>
    </source>
</evidence>
<proteinExistence type="predicted"/>
<dbReference type="EMBL" id="OMOD01000022">
    <property type="protein sequence ID" value="SPF33450.1"/>
    <property type="molecule type" value="Genomic_DNA"/>
</dbReference>
<gene>
    <name evidence="1" type="ORF">SBA1_1180015</name>
</gene>
<sequence>MAVPITDTSASAQALQLQIQRAMPGEQRLLLALEMSLFARELAKEQIRREYPEWSDAQVARELVRLTFLPAPVPARLR</sequence>
<name>A0A2U3K1N5_9BACT</name>
<dbReference type="Proteomes" id="UP000238701">
    <property type="component" value="Unassembled WGS sequence"/>
</dbReference>
<dbReference type="Pfam" id="PF18993">
    <property type="entry name" value="Rv0078B"/>
    <property type="match status" value="1"/>
</dbReference>
<organism evidence="1 2">
    <name type="scientific">Candidatus Sulfotelmatobacter kueseliae</name>
    <dbReference type="NCBI Taxonomy" id="2042962"/>
    <lineage>
        <taxon>Bacteria</taxon>
        <taxon>Pseudomonadati</taxon>
        <taxon>Acidobacteriota</taxon>
        <taxon>Terriglobia</taxon>
        <taxon>Terriglobales</taxon>
        <taxon>Candidatus Korobacteraceae</taxon>
        <taxon>Candidatus Sulfotelmatobacter</taxon>
    </lineage>
</organism>
<protein>
    <submittedName>
        <fullName evidence="1">Uncharacterized protein</fullName>
    </submittedName>
</protein>